<dbReference type="EMBL" id="JBEDUW010000290">
    <property type="protein sequence ID" value="KAK9901764.1"/>
    <property type="molecule type" value="Genomic_DNA"/>
</dbReference>
<accession>A0AAW1VHQ8</accession>
<gene>
    <name evidence="2" type="ORF">M0R45_002035</name>
</gene>
<proteinExistence type="predicted"/>
<sequence length="99" mass="10106">MMKRRRGLRSEDADWKSGEALEESTAGPAKLGGGRTVRGATANLKRRRGQIDTSCGSMRPGVGAGLCDAGWVEQGGLSGREASAGNDGGGGFRTGLVVA</sequence>
<dbReference type="Proteomes" id="UP001457282">
    <property type="component" value="Unassembled WGS sequence"/>
</dbReference>
<protein>
    <submittedName>
        <fullName evidence="2">Uncharacterized protein</fullName>
    </submittedName>
</protein>
<feature type="region of interest" description="Disordered" evidence="1">
    <location>
        <begin position="1"/>
        <end position="57"/>
    </location>
</feature>
<dbReference type="AlphaFoldDB" id="A0AAW1VHQ8"/>
<feature type="region of interest" description="Disordered" evidence="1">
    <location>
        <begin position="78"/>
        <end position="99"/>
    </location>
</feature>
<name>A0AAW1VHQ8_RUBAR</name>
<feature type="compositionally biased region" description="Basic and acidic residues" evidence="1">
    <location>
        <begin position="8"/>
        <end position="19"/>
    </location>
</feature>
<keyword evidence="3" id="KW-1185">Reference proteome</keyword>
<comment type="caution">
    <text evidence="2">The sequence shown here is derived from an EMBL/GenBank/DDBJ whole genome shotgun (WGS) entry which is preliminary data.</text>
</comment>
<evidence type="ECO:0000313" key="2">
    <source>
        <dbReference type="EMBL" id="KAK9901764.1"/>
    </source>
</evidence>
<evidence type="ECO:0000313" key="3">
    <source>
        <dbReference type="Proteomes" id="UP001457282"/>
    </source>
</evidence>
<evidence type="ECO:0000256" key="1">
    <source>
        <dbReference type="SAM" id="MobiDB-lite"/>
    </source>
</evidence>
<reference evidence="2 3" key="1">
    <citation type="journal article" date="2023" name="G3 (Bethesda)">
        <title>A chromosome-length genome assembly and annotation of blackberry (Rubus argutus, cv. 'Hillquist').</title>
        <authorList>
            <person name="Bruna T."/>
            <person name="Aryal R."/>
            <person name="Dudchenko O."/>
            <person name="Sargent D.J."/>
            <person name="Mead D."/>
            <person name="Buti M."/>
            <person name="Cavallini A."/>
            <person name="Hytonen T."/>
            <person name="Andres J."/>
            <person name="Pham M."/>
            <person name="Weisz D."/>
            <person name="Mascagni F."/>
            <person name="Usai G."/>
            <person name="Natali L."/>
            <person name="Bassil N."/>
            <person name="Fernandez G.E."/>
            <person name="Lomsadze A."/>
            <person name="Armour M."/>
            <person name="Olukolu B."/>
            <person name="Poorten T."/>
            <person name="Britton C."/>
            <person name="Davik J."/>
            <person name="Ashrafi H."/>
            <person name="Aiden E.L."/>
            <person name="Borodovsky M."/>
            <person name="Worthington M."/>
        </authorList>
    </citation>
    <scope>NUCLEOTIDE SEQUENCE [LARGE SCALE GENOMIC DNA]</scope>
    <source>
        <strain evidence="2">PI 553951</strain>
    </source>
</reference>
<organism evidence="2 3">
    <name type="scientific">Rubus argutus</name>
    <name type="common">Southern blackberry</name>
    <dbReference type="NCBI Taxonomy" id="59490"/>
    <lineage>
        <taxon>Eukaryota</taxon>
        <taxon>Viridiplantae</taxon>
        <taxon>Streptophyta</taxon>
        <taxon>Embryophyta</taxon>
        <taxon>Tracheophyta</taxon>
        <taxon>Spermatophyta</taxon>
        <taxon>Magnoliopsida</taxon>
        <taxon>eudicotyledons</taxon>
        <taxon>Gunneridae</taxon>
        <taxon>Pentapetalae</taxon>
        <taxon>rosids</taxon>
        <taxon>fabids</taxon>
        <taxon>Rosales</taxon>
        <taxon>Rosaceae</taxon>
        <taxon>Rosoideae</taxon>
        <taxon>Rosoideae incertae sedis</taxon>
        <taxon>Rubus</taxon>
    </lineage>
</organism>